<dbReference type="InterPro" id="IPR030946">
    <property type="entry name" value="EcfA2"/>
</dbReference>
<keyword evidence="3" id="KW-0813">Transport</keyword>
<accession>A0A645B5A4</accession>
<dbReference type="PANTHER" id="PTHR43553">
    <property type="entry name" value="HEAVY METAL TRANSPORTER"/>
    <property type="match status" value="1"/>
</dbReference>
<keyword evidence="8" id="KW-0472">Membrane</keyword>
<dbReference type="GO" id="GO:0005524">
    <property type="term" value="F:ATP binding"/>
    <property type="evidence" value="ECO:0007669"/>
    <property type="project" value="UniProtKB-KW"/>
</dbReference>
<dbReference type="InterPro" id="IPR017871">
    <property type="entry name" value="ABC_transporter-like_CS"/>
</dbReference>
<feature type="domain" description="ABC transporter" evidence="9">
    <location>
        <begin position="3"/>
        <end position="244"/>
    </location>
</feature>
<comment type="caution">
    <text evidence="10">The sequence shown here is derived from an EMBL/GenBank/DDBJ whole genome shotgun (WGS) entry which is preliminary data.</text>
</comment>
<dbReference type="GO" id="GO:0043190">
    <property type="term" value="C:ATP-binding cassette (ABC) transporter complex"/>
    <property type="evidence" value="ECO:0007669"/>
    <property type="project" value="TreeGrafter"/>
</dbReference>
<sequence>MPIVINQLSHTYLPGSALAYPALSNIDLTIQDGEFLGVIGHTGSGKSTMIQHLNGLLLPTSGTVTVDGLDTKEKKLRKKIRSLVGMVFQYPEYQLFEETVEKDVSFGPKNMGLPEGEIRERALEALTLVGLPPEQFCEKSPFELSGGEKRRAALAGILAMRPKYLVLDEPMAGLDPRGRAEILSLIESLRERNHTGIVMVSHSMDDVAMYADRIAVLNNGTLAMIDTPEAVFSRSEELLNMGLNLPQATRLVRALRERGVKIERDYYRMDELKQELIGRWKHVR</sequence>
<dbReference type="Gene3D" id="3.40.50.300">
    <property type="entry name" value="P-loop containing nucleotide triphosphate hydrolases"/>
    <property type="match status" value="1"/>
</dbReference>
<protein>
    <submittedName>
        <fullName evidence="10">Energy-coupling factor transporter ATP-binding protein EcfA2</fullName>
        <ecNumber evidence="10">3.6.3.-</ecNumber>
    </submittedName>
</protein>
<dbReference type="PROSITE" id="PS50893">
    <property type="entry name" value="ABC_TRANSPORTER_2"/>
    <property type="match status" value="1"/>
</dbReference>
<name>A0A645B5A4_9ZZZZ</name>
<dbReference type="PANTHER" id="PTHR43553:SF27">
    <property type="entry name" value="ENERGY-COUPLING FACTOR TRANSPORTER ATP-BINDING PROTEIN ECFA2"/>
    <property type="match status" value="1"/>
</dbReference>
<dbReference type="InterPro" id="IPR027417">
    <property type="entry name" value="P-loop_NTPase"/>
</dbReference>
<dbReference type="InterPro" id="IPR003439">
    <property type="entry name" value="ABC_transporter-like_ATP-bd"/>
</dbReference>
<evidence type="ECO:0000256" key="1">
    <source>
        <dbReference type="ARBA" id="ARBA00004202"/>
    </source>
</evidence>
<dbReference type="GO" id="GO:0042626">
    <property type="term" value="F:ATPase-coupled transmembrane transporter activity"/>
    <property type="evidence" value="ECO:0007669"/>
    <property type="project" value="TreeGrafter"/>
</dbReference>
<organism evidence="10">
    <name type="scientific">bioreactor metagenome</name>
    <dbReference type="NCBI Taxonomy" id="1076179"/>
    <lineage>
        <taxon>unclassified sequences</taxon>
        <taxon>metagenomes</taxon>
        <taxon>ecological metagenomes</taxon>
    </lineage>
</organism>
<dbReference type="InterPro" id="IPR050095">
    <property type="entry name" value="ECF_ABC_transporter_ATP-bd"/>
</dbReference>
<evidence type="ECO:0000256" key="8">
    <source>
        <dbReference type="ARBA" id="ARBA00023136"/>
    </source>
</evidence>
<dbReference type="SMART" id="SM00382">
    <property type="entry name" value="AAA"/>
    <property type="match status" value="1"/>
</dbReference>
<dbReference type="EMBL" id="VSSQ01017888">
    <property type="protein sequence ID" value="MPM60609.1"/>
    <property type="molecule type" value="Genomic_DNA"/>
</dbReference>
<dbReference type="InterPro" id="IPR003593">
    <property type="entry name" value="AAA+_ATPase"/>
</dbReference>
<keyword evidence="4" id="KW-1003">Cell membrane</keyword>
<keyword evidence="7" id="KW-1278">Translocase</keyword>
<keyword evidence="10" id="KW-0378">Hydrolase</keyword>
<evidence type="ECO:0000256" key="7">
    <source>
        <dbReference type="ARBA" id="ARBA00022967"/>
    </source>
</evidence>
<evidence type="ECO:0000256" key="6">
    <source>
        <dbReference type="ARBA" id="ARBA00022840"/>
    </source>
</evidence>
<gene>
    <name evidence="10" type="primary">ecfA2_28</name>
    <name evidence="10" type="ORF">SDC9_107461</name>
</gene>
<keyword evidence="6 10" id="KW-0067">ATP-binding</keyword>
<evidence type="ECO:0000256" key="4">
    <source>
        <dbReference type="ARBA" id="ARBA00022475"/>
    </source>
</evidence>
<proteinExistence type="inferred from homology"/>
<evidence type="ECO:0000259" key="9">
    <source>
        <dbReference type="PROSITE" id="PS50893"/>
    </source>
</evidence>
<evidence type="ECO:0000313" key="10">
    <source>
        <dbReference type="EMBL" id="MPM60609.1"/>
    </source>
</evidence>
<comment type="subcellular location">
    <subcellularLocation>
        <location evidence="1">Cell membrane</location>
        <topology evidence="1">Peripheral membrane protein</topology>
    </subcellularLocation>
</comment>
<dbReference type="FunFam" id="3.40.50.300:FF:000224">
    <property type="entry name" value="Energy-coupling factor transporter ATP-binding protein EcfA"/>
    <property type="match status" value="1"/>
</dbReference>
<dbReference type="CDD" id="cd03225">
    <property type="entry name" value="ABC_cobalt_CbiO_domain1"/>
    <property type="match status" value="1"/>
</dbReference>
<evidence type="ECO:0000256" key="5">
    <source>
        <dbReference type="ARBA" id="ARBA00022741"/>
    </source>
</evidence>
<dbReference type="InterPro" id="IPR015856">
    <property type="entry name" value="ABC_transpr_CbiO/EcfA_su"/>
</dbReference>
<evidence type="ECO:0000256" key="3">
    <source>
        <dbReference type="ARBA" id="ARBA00022448"/>
    </source>
</evidence>
<dbReference type="AlphaFoldDB" id="A0A645B5A4"/>
<dbReference type="PROSITE" id="PS00211">
    <property type="entry name" value="ABC_TRANSPORTER_1"/>
    <property type="match status" value="1"/>
</dbReference>
<reference evidence="10" key="1">
    <citation type="submission" date="2019-08" db="EMBL/GenBank/DDBJ databases">
        <authorList>
            <person name="Kucharzyk K."/>
            <person name="Murdoch R.W."/>
            <person name="Higgins S."/>
            <person name="Loffler F."/>
        </authorList>
    </citation>
    <scope>NUCLEOTIDE SEQUENCE</scope>
</reference>
<dbReference type="Pfam" id="PF00005">
    <property type="entry name" value="ABC_tran"/>
    <property type="match status" value="1"/>
</dbReference>
<dbReference type="NCBIfam" id="TIGR04521">
    <property type="entry name" value="ECF_ATPase_2"/>
    <property type="match status" value="1"/>
</dbReference>
<keyword evidence="5" id="KW-0547">Nucleotide-binding</keyword>
<dbReference type="SUPFAM" id="SSF52540">
    <property type="entry name" value="P-loop containing nucleoside triphosphate hydrolases"/>
    <property type="match status" value="1"/>
</dbReference>
<dbReference type="EC" id="3.6.3.-" evidence="10"/>
<comment type="similarity">
    <text evidence="2">Belongs to the ABC transporter superfamily.</text>
</comment>
<dbReference type="GO" id="GO:0016887">
    <property type="term" value="F:ATP hydrolysis activity"/>
    <property type="evidence" value="ECO:0007669"/>
    <property type="project" value="InterPro"/>
</dbReference>
<evidence type="ECO:0000256" key="2">
    <source>
        <dbReference type="ARBA" id="ARBA00005417"/>
    </source>
</evidence>